<proteinExistence type="predicted"/>
<accession>A0ABT1W4G7</accession>
<gene>
    <name evidence="1" type="ORF">NFI95_04875</name>
</gene>
<organism evidence="1 2">
    <name type="scientific">Endosaccharibacter trunci</name>
    <dbReference type="NCBI Taxonomy" id="2812733"/>
    <lineage>
        <taxon>Bacteria</taxon>
        <taxon>Pseudomonadati</taxon>
        <taxon>Pseudomonadota</taxon>
        <taxon>Alphaproteobacteria</taxon>
        <taxon>Acetobacterales</taxon>
        <taxon>Acetobacteraceae</taxon>
        <taxon>Endosaccharibacter</taxon>
    </lineage>
</organism>
<reference evidence="1 2" key="1">
    <citation type="submission" date="2022-06" db="EMBL/GenBank/DDBJ databases">
        <title>Endosaccharibacter gen. nov., sp. nov., endophytic bacteria isolated from sugarcane.</title>
        <authorList>
            <person name="Pitiwittayakul N."/>
            <person name="Yukphan P."/>
            <person name="Charoenyingcharoen P."/>
            <person name="Tanasupawat S."/>
        </authorList>
    </citation>
    <scope>NUCLEOTIDE SEQUENCE [LARGE SCALE GENOMIC DNA]</scope>
    <source>
        <strain evidence="1 2">KSS8</strain>
    </source>
</reference>
<evidence type="ECO:0000313" key="1">
    <source>
        <dbReference type="EMBL" id="MCQ8277776.1"/>
    </source>
</evidence>
<comment type="caution">
    <text evidence="1">The sequence shown here is derived from an EMBL/GenBank/DDBJ whole genome shotgun (WGS) entry which is preliminary data.</text>
</comment>
<sequence>MQEDVQRVVGGLTTLNKTGDINQEQLDAAERWYRDYVMGVIGARDPERRSSGKAPDLHAAMLSRTSAVGRCRFVRDSLGLCGEIRLKLLLIDELSFSAIAAQLLPGDVNGRKKIAAQMVFLLEQLAEIYARFDKRRAMPTSN</sequence>
<evidence type="ECO:0000313" key="2">
    <source>
        <dbReference type="Proteomes" id="UP001524587"/>
    </source>
</evidence>
<dbReference type="Proteomes" id="UP001524587">
    <property type="component" value="Unassembled WGS sequence"/>
</dbReference>
<dbReference type="RefSeq" id="WP_422863236.1">
    <property type="nucleotide sequence ID" value="NZ_JAMSKV010000003.1"/>
</dbReference>
<name>A0ABT1W4G7_9PROT</name>
<dbReference type="EMBL" id="JAMSKV010000003">
    <property type="protein sequence ID" value="MCQ8277776.1"/>
    <property type="molecule type" value="Genomic_DNA"/>
</dbReference>
<keyword evidence="2" id="KW-1185">Reference proteome</keyword>
<protein>
    <submittedName>
        <fullName evidence="1">Uncharacterized protein</fullName>
    </submittedName>
</protein>